<keyword evidence="3" id="KW-1185">Reference proteome</keyword>
<feature type="transmembrane region" description="Helical" evidence="1">
    <location>
        <begin position="7"/>
        <end position="30"/>
    </location>
</feature>
<dbReference type="Proteomes" id="UP000006103">
    <property type="component" value="Plasmid PBr_lp28-9"/>
</dbReference>
<sequence>MAIIKKRINIIGSIIAGIIIFASGLGTYTFKGLLSDFKAEILKLLDTYYENKITNKIEEMKNSFQEDFKKNAEILYKMNKETLIIEVKNLLTKERSAILDLLKERIEKYLNELKLEKLNE</sequence>
<keyword evidence="2" id="KW-0614">Plasmid</keyword>
<dbReference type="AlphaFoldDB" id="B8F1W1"/>
<evidence type="ECO:0000313" key="2">
    <source>
        <dbReference type="EMBL" id="ACL34882.1"/>
    </source>
</evidence>
<geneLocation type="plasmid" evidence="2 3">
    <name>PBr_lp28-9</name>
</geneLocation>
<dbReference type="EMBL" id="CP001310">
    <property type="protein sequence ID" value="ACL34882.1"/>
    <property type="molecule type" value="Genomic_DNA"/>
</dbReference>
<keyword evidence="1" id="KW-1133">Transmembrane helix</keyword>
<reference evidence="2 3" key="1">
    <citation type="journal article" date="2011" name="J. Bacteriol.">
        <title>Whole-genome sequences of two Borrelia afzelii and two Borrelia garinii Lyme disease agent isolates.</title>
        <authorList>
            <person name="Casjens S.R."/>
            <person name="Mongodin E.F."/>
            <person name="Qiu W.-G."/>
            <person name="Dunn J.J."/>
            <person name="Luft B.J."/>
            <person name="Fraser-Liggett C.M."/>
            <person name="Schutzer S.E."/>
        </authorList>
    </citation>
    <scope>NUCLEOTIDE SEQUENCE [LARGE SCALE GENOMIC DNA]</scope>
    <source>
        <strain evidence="2 3">PBr</strain>
    </source>
</reference>
<organism evidence="2 3">
    <name type="scientific">Borreliella garinii PBr</name>
    <dbReference type="NCBI Taxonomy" id="498743"/>
    <lineage>
        <taxon>Bacteria</taxon>
        <taxon>Pseudomonadati</taxon>
        <taxon>Spirochaetota</taxon>
        <taxon>Spirochaetia</taxon>
        <taxon>Spirochaetales</taxon>
        <taxon>Borreliaceae</taxon>
        <taxon>Borreliella</taxon>
    </lineage>
</organism>
<protein>
    <submittedName>
        <fullName evidence="2">Uncharacterized protein</fullName>
    </submittedName>
</protein>
<name>B8F1W1_BORGR</name>
<gene>
    <name evidence="2" type="ORF">BGAPBR_F0036</name>
</gene>
<accession>B8F1W1</accession>
<keyword evidence="1" id="KW-0472">Membrane</keyword>
<evidence type="ECO:0000313" key="3">
    <source>
        <dbReference type="Proteomes" id="UP000006103"/>
    </source>
</evidence>
<proteinExistence type="predicted"/>
<keyword evidence="1" id="KW-0812">Transmembrane</keyword>
<dbReference type="RefSeq" id="WP_012622058.1">
    <property type="nucleotide sequence ID" value="NC_011854.1"/>
</dbReference>
<evidence type="ECO:0000256" key="1">
    <source>
        <dbReference type="SAM" id="Phobius"/>
    </source>
</evidence>